<comment type="caution">
    <text evidence="1">The sequence shown here is derived from an EMBL/GenBank/DDBJ whole genome shotgun (WGS) entry which is preliminary data.</text>
</comment>
<proteinExistence type="predicted"/>
<dbReference type="Proteomes" id="UP001595912">
    <property type="component" value="Unassembled WGS sequence"/>
</dbReference>
<dbReference type="RefSeq" id="WP_380129112.1">
    <property type="nucleotide sequence ID" value="NZ_JBHSIU010000131.1"/>
</dbReference>
<keyword evidence="2" id="KW-1185">Reference proteome</keyword>
<evidence type="ECO:0000313" key="2">
    <source>
        <dbReference type="Proteomes" id="UP001595912"/>
    </source>
</evidence>
<evidence type="ECO:0000313" key="1">
    <source>
        <dbReference type="EMBL" id="MFC5008412.1"/>
    </source>
</evidence>
<reference evidence="2" key="1">
    <citation type="journal article" date="2019" name="Int. J. Syst. Evol. Microbiol.">
        <title>The Global Catalogue of Microorganisms (GCM) 10K type strain sequencing project: providing services to taxonomists for standard genome sequencing and annotation.</title>
        <authorList>
            <consortium name="The Broad Institute Genomics Platform"/>
            <consortium name="The Broad Institute Genome Sequencing Center for Infectious Disease"/>
            <person name="Wu L."/>
            <person name="Ma J."/>
        </authorList>
    </citation>
    <scope>NUCLEOTIDE SEQUENCE [LARGE SCALE GENOMIC DNA]</scope>
    <source>
        <strain evidence="2">CGMCC 4.7152</strain>
    </source>
</reference>
<sequence>MTTTEPNACPTCGTPDVTFVLFGVCSTCDFWQWQFNLPGGLIINGEHYRIGEEPTADALNNNPSQFGSYGRRYVIRFLDGREVVTHNLWHQGAIPDALRRPDSAAFVWHCIVCGAELAATDTRRRCATDQASVDAAWGEW</sequence>
<protein>
    <submittedName>
        <fullName evidence="1">Uncharacterized protein</fullName>
    </submittedName>
</protein>
<accession>A0ABV9WI35</accession>
<organism evidence="1 2">
    <name type="scientific">Dactylosporangium cerinum</name>
    <dbReference type="NCBI Taxonomy" id="1434730"/>
    <lineage>
        <taxon>Bacteria</taxon>
        <taxon>Bacillati</taxon>
        <taxon>Actinomycetota</taxon>
        <taxon>Actinomycetes</taxon>
        <taxon>Micromonosporales</taxon>
        <taxon>Micromonosporaceae</taxon>
        <taxon>Dactylosporangium</taxon>
    </lineage>
</organism>
<dbReference type="EMBL" id="JBHSIU010000131">
    <property type="protein sequence ID" value="MFC5008412.1"/>
    <property type="molecule type" value="Genomic_DNA"/>
</dbReference>
<gene>
    <name evidence="1" type="ORF">ACFPIJ_62710</name>
</gene>
<name>A0ABV9WI35_9ACTN</name>